<reference evidence="9 10" key="1">
    <citation type="submission" date="2024-06" db="EMBL/GenBank/DDBJ databases">
        <authorList>
            <person name="Pan Q."/>
            <person name="Wen M."/>
            <person name="Jouanno E."/>
            <person name="Zahm M."/>
            <person name="Klopp C."/>
            <person name="Cabau C."/>
            <person name="Louis A."/>
            <person name="Berthelot C."/>
            <person name="Parey E."/>
            <person name="Roest Crollius H."/>
            <person name="Montfort J."/>
            <person name="Robinson-Rechavi M."/>
            <person name="Bouchez O."/>
            <person name="Lampietro C."/>
            <person name="Lopez Roques C."/>
            <person name="Donnadieu C."/>
            <person name="Postlethwait J."/>
            <person name="Bobe J."/>
            <person name="Verreycken H."/>
            <person name="Guiguen Y."/>
        </authorList>
    </citation>
    <scope>NUCLEOTIDE SEQUENCE [LARGE SCALE GENOMIC DNA]</scope>
    <source>
        <strain evidence="9">Up_M1</strain>
        <tissue evidence="9">Testis</tissue>
    </source>
</reference>
<comment type="caution">
    <text evidence="9">The sequence shown here is derived from an EMBL/GenBank/DDBJ whole genome shotgun (WGS) entry which is preliminary data.</text>
</comment>
<keyword evidence="5" id="KW-1015">Disulfide bond</keyword>
<organism evidence="9 10">
    <name type="scientific">Umbra pygmaea</name>
    <name type="common">Eastern mudminnow</name>
    <dbReference type="NCBI Taxonomy" id="75934"/>
    <lineage>
        <taxon>Eukaryota</taxon>
        <taxon>Metazoa</taxon>
        <taxon>Chordata</taxon>
        <taxon>Craniata</taxon>
        <taxon>Vertebrata</taxon>
        <taxon>Euteleostomi</taxon>
        <taxon>Actinopterygii</taxon>
        <taxon>Neopterygii</taxon>
        <taxon>Teleostei</taxon>
        <taxon>Protacanthopterygii</taxon>
        <taxon>Esociformes</taxon>
        <taxon>Umbridae</taxon>
        <taxon>Umbra</taxon>
    </lineage>
</organism>
<dbReference type="AlphaFoldDB" id="A0ABD0WUA6"/>
<keyword evidence="2 7" id="KW-0732">Signal</keyword>
<feature type="signal peptide" evidence="7">
    <location>
        <begin position="1"/>
        <end position="24"/>
    </location>
</feature>
<evidence type="ECO:0000256" key="6">
    <source>
        <dbReference type="RuleBase" id="RU363034"/>
    </source>
</evidence>
<dbReference type="InterPro" id="IPR043504">
    <property type="entry name" value="Peptidase_S1_PA_chymotrypsin"/>
</dbReference>
<dbReference type="InterPro" id="IPR018114">
    <property type="entry name" value="TRYPSIN_HIS"/>
</dbReference>
<keyword evidence="4 6" id="KW-0720">Serine protease</keyword>
<dbReference type="FunFam" id="2.40.10.10:FF:000120">
    <property type="entry name" value="Putative serine protease"/>
    <property type="match status" value="1"/>
</dbReference>
<protein>
    <recommendedName>
        <fullName evidence="8">Peptidase S1 domain-containing protein</fullName>
    </recommendedName>
</protein>
<dbReference type="Pfam" id="PF00089">
    <property type="entry name" value="Trypsin"/>
    <property type="match status" value="1"/>
</dbReference>
<dbReference type="Gene3D" id="2.40.10.10">
    <property type="entry name" value="Trypsin-like serine proteases"/>
    <property type="match status" value="2"/>
</dbReference>
<sequence length="265" mass="29607">MMFFRVLCFWVVTLLTLYLHAGDCARIVGGKEVKPHSVPYIALLLNFKNYFVCGGTLIHESWVLTAAHCRCENKECKSFRDLKKAYFGAHSLKTFRKDAIFEEIKKNVPHPEYNDVTDENDIMLLQLKNPVKVSSTVRIKPVPNPVEDMRAGTRCFVAGWGATVENGSSSDVLLGVNLTVVDRRECNSPERYDGRITNGMFCAGSPNNQPADSCQGDSGGPLVCEDLLRGVVSMGVGCGNFKYPGVYTFISKYDKWIRDTIRDSE</sequence>
<proteinExistence type="predicted"/>
<dbReference type="PRINTS" id="PR00722">
    <property type="entry name" value="CHYMOTRYPSIN"/>
</dbReference>
<evidence type="ECO:0000313" key="9">
    <source>
        <dbReference type="EMBL" id="KAL0979881.1"/>
    </source>
</evidence>
<dbReference type="InterPro" id="IPR009003">
    <property type="entry name" value="Peptidase_S1_PA"/>
</dbReference>
<dbReference type="SMART" id="SM00020">
    <property type="entry name" value="Tryp_SPc"/>
    <property type="match status" value="1"/>
</dbReference>
<name>A0ABD0WUA6_UMBPY</name>
<feature type="chain" id="PRO_5044765448" description="Peptidase S1 domain-containing protein" evidence="7">
    <location>
        <begin position="25"/>
        <end position="265"/>
    </location>
</feature>
<dbReference type="EMBL" id="JAGEUA010000005">
    <property type="protein sequence ID" value="KAL0979881.1"/>
    <property type="molecule type" value="Genomic_DNA"/>
</dbReference>
<evidence type="ECO:0000256" key="2">
    <source>
        <dbReference type="ARBA" id="ARBA00022729"/>
    </source>
</evidence>
<feature type="domain" description="Peptidase S1" evidence="8">
    <location>
        <begin position="27"/>
        <end position="262"/>
    </location>
</feature>
<dbReference type="PROSITE" id="PS50240">
    <property type="entry name" value="TRYPSIN_DOM"/>
    <property type="match status" value="1"/>
</dbReference>
<dbReference type="PANTHER" id="PTHR24271">
    <property type="entry name" value="KALLIKREIN-RELATED"/>
    <property type="match status" value="1"/>
</dbReference>
<dbReference type="Proteomes" id="UP001557470">
    <property type="component" value="Unassembled WGS sequence"/>
</dbReference>
<evidence type="ECO:0000256" key="1">
    <source>
        <dbReference type="ARBA" id="ARBA00022670"/>
    </source>
</evidence>
<keyword evidence="10" id="KW-1185">Reference proteome</keyword>
<evidence type="ECO:0000256" key="3">
    <source>
        <dbReference type="ARBA" id="ARBA00022801"/>
    </source>
</evidence>
<dbReference type="SUPFAM" id="SSF50494">
    <property type="entry name" value="Trypsin-like serine proteases"/>
    <property type="match status" value="1"/>
</dbReference>
<evidence type="ECO:0000256" key="5">
    <source>
        <dbReference type="ARBA" id="ARBA00023157"/>
    </source>
</evidence>
<keyword evidence="1 6" id="KW-0645">Protease</keyword>
<dbReference type="PROSITE" id="PS00135">
    <property type="entry name" value="TRYPSIN_SER"/>
    <property type="match status" value="1"/>
</dbReference>
<dbReference type="PROSITE" id="PS00134">
    <property type="entry name" value="TRYPSIN_HIS"/>
    <property type="match status" value="1"/>
</dbReference>
<dbReference type="InterPro" id="IPR001314">
    <property type="entry name" value="Peptidase_S1A"/>
</dbReference>
<dbReference type="InterPro" id="IPR001254">
    <property type="entry name" value="Trypsin_dom"/>
</dbReference>
<accession>A0ABD0WUA6</accession>
<dbReference type="CDD" id="cd00190">
    <property type="entry name" value="Tryp_SPc"/>
    <property type="match status" value="1"/>
</dbReference>
<evidence type="ECO:0000256" key="4">
    <source>
        <dbReference type="ARBA" id="ARBA00022825"/>
    </source>
</evidence>
<gene>
    <name evidence="9" type="ORF">UPYG_G00191070</name>
</gene>
<dbReference type="GO" id="GO:0006508">
    <property type="term" value="P:proteolysis"/>
    <property type="evidence" value="ECO:0007669"/>
    <property type="project" value="UniProtKB-KW"/>
</dbReference>
<dbReference type="InterPro" id="IPR033116">
    <property type="entry name" value="TRYPSIN_SER"/>
</dbReference>
<keyword evidence="3 6" id="KW-0378">Hydrolase</keyword>
<dbReference type="PANTHER" id="PTHR24271:SF50">
    <property type="match status" value="1"/>
</dbReference>
<dbReference type="GO" id="GO:0008236">
    <property type="term" value="F:serine-type peptidase activity"/>
    <property type="evidence" value="ECO:0007669"/>
    <property type="project" value="UniProtKB-KW"/>
</dbReference>
<evidence type="ECO:0000259" key="8">
    <source>
        <dbReference type="PROSITE" id="PS50240"/>
    </source>
</evidence>
<evidence type="ECO:0000256" key="7">
    <source>
        <dbReference type="SAM" id="SignalP"/>
    </source>
</evidence>
<evidence type="ECO:0000313" key="10">
    <source>
        <dbReference type="Proteomes" id="UP001557470"/>
    </source>
</evidence>